<accession>A0ABY6DB85</accession>
<name>A0ABY6DB85_9RHOB</name>
<evidence type="ECO:0000259" key="2">
    <source>
        <dbReference type="Pfam" id="PF08484"/>
    </source>
</evidence>
<keyword evidence="3" id="KW-0808">Transferase</keyword>
<evidence type="ECO:0000259" key="1">
    <source>
        <dbReference type="Pfam" id="PF08421"/>
    </source>
</evidence>
<dbReference type="InterPro" id="IPR013691">
    <property type="entry name" value="MeTrfase_14"/>
</dbReference>
<protein>
    <submittedName>
        <fullName evidence="3">Class I SAM-dependent methyltransferase</fullName>
    </submittedName>
</protein>
<reference evidence="3" key="1">
    <citation type="submission" date="2022-10" db="EMBL/GenBank/DDBJ databases">
        <title>Roseovarius pelagicus sp. nov., isolated from Arctic seawater.</title>
        <authorList>
            <person name="Hong Y.W."/>
            <person name="Hwang C.Y."/>
        </authorList>
    </citation>
    <scope>NUCLEOTIDE SEQUENCE</scope>
    <source>
        <strain evidence="3">HL-MP18</strain>
    </source>
</reference>
<evidence type="ECO:0000313" key="3">
    <source>
        <dbReference type="EMBL" id="UXX82830.1"/>
    </source>
</evidence>
<feature type="domain" description="C-methyltransferase" evidence="2">
    <location>
        <begin position="244"/>
        <end position="402"/>
    </location>
</feature>
<dbReference type="Gene3D" id="6.20.50.110">
    <property type="entry name" value="Methyltransferase, zinc-binding domain"/>
    <property type="match status" value="1"/>
</dbReference>
<dbReference type="Pfam" id="PF08484">
    <property type="entry name" value="Methyltransf_14"/>
    <property type="match status" value="1"/>
</dbReference>
<dbReference type="InterPro" id="IPR013630">
    <property type="entry name" value="Methyltransf_Zn-bd_dom_put"/>
</dbReference>
<dbReference type="PANTHER" id="PTHR43861:SF5">
    <property type="entry name" value="BLL5978 PROTEIN"/>
    <property type="match status" value="1"/>
</dbReference>
<dbReference type="Gene3D" id="3.40.50.720">
    <property type="entry name" value="NAD(P)-binding Rossmann-like Domain"/>
    <property type="match status" value="1"/>
</dbReference>
<feature type="domain" description="Methyltransferase putative zinc binding" evidence="1">
    <location>
        <begin position="3"/>
        <end position="64"/>
    </location>
</feature>
<dbReference type="EMBL" id="CP106738">
    <property type="protein sequence ID" value="UXX82830.1"/>
    <property type="molecule type" value="Genomic_DNA"/>
</dbReference>
<dbReference type="Pfam" id="PF08421">
    <property type="entry name" value="Methyltransf_13"/>
    <property type="match status" value="1"/>
</dbReference>
<sequence length="407" mass="44238">MKCRHCTAELDIEFLDLGHAPPSNAYLRAEDLSKPEVTYPLRVLACASCWLVQTEDYADAGALFSADYAYFSSTSKGWLTHAATYCKMITQRLGLDASSLVVELASNDGYLLRNFVAAGVPCLGIEPTRSTAEAAEVRGIPVRQEFFGADVGRRMADAGERADLVIGNNVYAHVPDINGFTQGVAALLKDEGVVTFEFPHLLRLIQETQFDTVYHEHFSYLSLGAVSAIFSAAGLRVFDVEELPTHGGSLRVYGCRQGAGHEATEVVHRVLQAEIAGGLQQADTYRSFQARANRVKDDLVRFLLDAKTTGKSVAGYGAAAKGNTLMNYAGIRPDLMPFVCDAAPAKIGQYLPGSHIPILPPSVLTEQRPDYLVILPWNIADEVMKQNAALAELGTRFVVAVPEIRVL</sequence>
<dbReference type="GO" id="GO:0032259">
    <property type="term" value="P:methylation"/>
    <property type="evidence" value="ECO:0007669"/>
    <property type="project" value="UniProtKB-KW"/>
</dbReference>
<dbReference type="InterPro" id="IPR029063">
    <property type="entry name" value="SAM-dependent_MTases_sf"/>
</dbReference>
<organism evidence="3 4">
    <name type="scientific">Roseovarius pelagicus</name>
    <dbReference type="NCBI Taxonomy" id="2980108"/>
    <lineage>
        <taxon>Bacteria</taxon>
        <taxon>Pseudomonadati</taxon>
        <taxon>Pseudomonadota</taxon>
        <taxon>Alphaproteobacteria</taxon>
        <taxon>Rhodobacterales</taxon>
        <taxon>Roseobacteraceae</taxon>
        <taxon>Roseovarius</taxon>
    </lineage>
</organism>
<dbReference type="Pfam" id="PF13489">
    <property type="entry name" value="Methyltransf_23"/>
    <property type="match status" value="1"/>
</dbReference>
<dbReference type="GO" id="GO:0008168">
    <property type="term" value="F:methyltransferase activity"/>
    <property type="evidence" value="ECO:0007669"/>
    <property type="project" value="UniProtKB-KW"/>
</dbReference>
<keyword evidence="4" id="KW-1185">Reference proteome</keyword>
<dbReference type="RefSeq" id="WP_263047628.1">
    <property type="nucleotide sequence ID" value="NZ_CP106738.1"/>
</dbReference>
<dbReference type="Gene3D" id="3.40.50.150">
    <property type="entry name" value="Vaccinia Virus protein VP39"/>
    <property type="match status" value="1"/>
</dbReference>
<dbReference type="SUPFAM" id="SSF53335">
    <property type="entry name" value="S-adenosyl-L-methionine-dependent methyltransferases"/>
    <property type="match status" value="1"/>
</dbReference>
<dbReference type="Gene3D" id="6.10.250.3100">
    <property type="match status" value="1"/>
</dbReference>
<dbReference type="Proteomes" id="UP001064087">
    <property type="component" value="Chromosome"/>
</dbReference>
<gene>
    <name evidence="3" type="ORF">N7U68_17350</name>
</gene>
<dbReference type="CDD" id="cd02440">
    <property type="entry name" value="AdoMet_MTases"/>
    <property type="match status" value="1"/>
</dbReference>
<dbReference type="PANTHER" id="PTHR43861">
    <property type="entry name" value="TRANS-ACONITATE 2-METHYLTRANSFERASE-RELATED"/>
    <property type="match status" value="1"/>
</dbReference>
<keyword evidence="3" id="KW-0489">Methyltransferase</keyword>
<evidence type="ECO:0000313" key="4">
    <source>
        <dbReference type="Proteomes" id="UP001064087"/>
    </source>
</evidence>
<dbReference type="InterPro" id="IPR038576">
    <property type="entry name" value="Methyltransf_Zn-bd_dom_put_sf"/>
</dbReference>
<proteinExistence type="predicted"/>